<dbReference type="EMBL" id="JAPDOD010000039">
    <property type="protein sequence ID" value="MDA0164912.1"/>
    <property type="molecule type" value="Genomic_DNA"/>
</dbReference>
<evidence type="ECO:0000259" key="5">
    <source>
        <dbReference type="Pfam" id="PF00294"/>
    </source>
</evidence>
<keyword evidence="3 4" id="KW-0418">Kinase</keyword>
<dbReference type="InterPro" id="IPR002173">
    <property type="entry name" value="Carboh/pur_kinase_PfkB_CS"/>
</dbReference>
<proteinExistence type="inferred from homology"/>
<dbReference type="GO" id="GO:0016301">
    <property type="term" value="F:kinase activity"/>
    <property type="evidence" value="ECO:0007669"/>
    <property type="project" value="UniProtKB-KW"/>
</dbReference>
<dbReference type="PANTHER" id="PTHR10584">
    <property type="entry name" value="SUGAR KINASE"/>
    <property type="match status" value="1"/>
</dbReference>
<dbReference type="InterPro" id="IPR011611">
    <property type="entry name" value="PfkB_dom"/>
</dbReference>
<keyword evidence="2 4" id="KW-0808">Transferase</keyword>
<dbReference type="PANTHER" id="PTHR10584:SF166">
    <property type="entry name" value="RIBOKINASE"/>
    <property type="match status" value="1"/>
</dbReference>
<protein>
    <submittedName>
        <fullName evidence="6">Carbohydrate kinase family protein</fullName>
    </submittedName>
</protein>
<name>A0A9X3S4W6_9ACTN</name>
<dbReference type="Pfam" id="PF00294">
    <property type="entry name" value="PfkB"/>
    <property type="match status" value="1"/>
</dbReference>
<dbReference type="AlphaFoldDB" id="A0A9X3S4W6"/>
<dbReference type="Proteomes" id="UP001149140">
    <property type="component" value="Unassembled WGS sequence"/>
</dbReference>
<comment type="caution">
    <text evidence="6">The sequence shown here is derived from an EMBL/GenBank/DDBJ whole genome shotgun (WGS) entry which is preliminary data.</text>
</comment>
<organism evidence="6 7">
    <name type="scientific">Solirubrobacter ginsenosidimutans</name>
    <dbReference type="NCBI Taxonomy" id="490573"/>
    <lineage>
        <taxon>Bacteria</taxon>
        <taxon>Bacillati</taxon>
        <taxon>Actinomycetota</taxon>
        <taxon>Thermoleophilia</taxon>
        <taxon>Solirubrobacterales</taxon>
        <taxon>Solirubrobacteraceae</taxon>
        <taxon>Solirubrobacter</taxon>
    </lineage>
</organism>
<dbReference type="InterPro" id="IPR029056">
    <property type="entry name" value="Ribokinase-like"/>
</dbReference>
<dbReference type="InterPro" id="IPR002139">
    <property type="entry name" value="Ribo/fructo_kinase"/>
</dbReference>
<dbReference type="SUPFAM" id="SSF53613">
    <property type="entry name" value="Ribokinase-like"/>
    <property type="match status" value="1"/>
</dbReference>
<sequence>MQSVTVIGCVQVDLLLAPVLDVPPPGTAAFVDHMNLRVGGAGANAALALIEAGMTPRLVGAVGDDHFGRWVLEQLADFGLGEDIVVDAEQATGLTVAVEAPGRDRSFITYLGVTGTANADIVPPSSLASDHVLVCDYFCAPALRGEPTRLLLQTARELGARTYFDTAWDTDGFTAATREEIHAILPLVDVFLPNEAEARALTGTESVSKAGRELQRRSGGWVVIKLGADGCMAFGPHGGRLASPAPVIEPTDTTGAGDAFNAGLVSAFASGRDWPDALQAATGLASNLLARPSNDRHTVRR</sequence>
<dbReference type="Gene3D" id="3.40.1190.20">
    <property type="match status" value="1"/>
</dbReference>
<feature type="domain" description="Carbohydrate kinase PfkB" evidence="5">
    <location>
        <begin position="1"/>
        <end position="288"/>
    </location>
</feature>
<accession>A0A9X3S4W6</accession>
<reference evidence="6" key="1">
    <citation type="submission" date="2022-10" db="EMBL/GenBank/DDBJ databases">
        <title>The WGS of Solirubrobacter ginsenosidimutans DSM 21036.</title>
        <authorList>
            <person name="Jiang Z."/>
        </authorList>
    </citation>
    <scope>NUCLEOTIDE SEQUENCE</scope>
    <source>
        <strain evidence="6">DSM 21036</strain>
    </source>
</reference>
<dbReference type="GO" id="GO:0006796">
    <property type="term" value="P:phosphate-containing compound metabolic process"/>
    <property type="evidence" value="ECO:0007669"/>
    <property type="project" value="UniProtKB-ARBA"/>
</dbReference>
<keyword evidence="7" id="KW-1185">Reference proteome</keyword>
<evidence type="ECO:0000313" key="7">
    <source>
        <dbReference type="Proteomes" id="UP001149140"/>
    </source>
</evidence>
<evidence type="ECO:0000256" key="2">
    <source>
        <dbReference type="ARBA" id="ARBA00022679"/>
    </source>
</evidence>
<dbReference type="PROSITE" id="PS00584">
    <property type="entry name" value="PFKB_KINASES_2"/>
    <property type="match status" value="1"/>
</dbReference>
<evidence type="ECO:0000256" key="3">
    <source>
        <dbReference type="ARBA" id="ARBA00022777"/>
    </source>
</evidence>
<comment type="similarity">
    <text evidence="1 4">Belongs to the carbohydrate kinase PfkB family.</text>
</comment>
<gene>
    <name evidence="6" type="ORF">OM076_31875</name>
</gene>
<dbReference type="PRINTS" id="PR00990">
    <property type="entry name" value="RIBOKINASE"/>
</dbReference>
<evidence type="ECO:0000256" key="4">
    <source>
        <dbReference type="RuleBase" id="RU003704"/>
    </source>
</evidence>
<dbReference type="RefSeq" id="WP_270044165.1">
    <property type="nucleotide sequence ID" value="NZ_JAPDOD010000039.1"/>
</dbReference>
<evidence type="ECO:0000313" key="6">
    <source>
        <dbReference type="EMBL" id="MDA0164912.1"/>
    </source>
</evidence>
<evidence type="ECO:0000256" key="1">
    <source>
        <dbReference type="ARBA" id="ARBA00010688"/>
    </source>
</evidence>